<dbReference type="GO" id="GO:0016020">
    <property type="term" value="C:membrane"/>
    <property type="evidence" value="ECO:0007669"/>
    <property type="project" value="UniProtKB-SubCell"/>
</dbReference>
<evidence type="ECO:0000256" key="4">
    <source>
        <dbReference type="ARBA" id="ARBA00022989"/>
    </source>
</evidence>
<dbReference type="InterPro" id="IPR000620">
    <property type="entry name" value="EamA_dom"/>
</dbReference>
<dbReference type="SUPFAM" id="SSF103481">
    <property type="entry name" value="Multidrug resistance efflux transporter EmrE"/>
    <property type="match status" value="2"/>
</dbReference>
<keyword evidence="5 7" id="KW-0472">Membrane</keyword>
<sequence>MSPHTAPIPLVPEPGAPGTADGLPAAAPGLPPVSQRPRRLRRIRPGRTAVGVLMVLSACLSLQLGASLAIGLFPTFGPWGTTVLRVGVAALVLLALVRPPLRTWTRAQWGAVLLLGAAFAGMNGFFYAAIDRIPLGIAVTIEFLGPLAVAAALSRRLRDVLWVVLAFAGIVLFLVQNLVLRPAGDTGPLDLTGVWLVLVAAFSWGLYIVAGQRVGRLVPGTGGLAAAMAVATCMVLPVGLPELARATQITPGHVLGALGTGLFASLLPYLLEFHALKRLRSAVFGVLVSVEPAIATAVGFLVLGQAVGVWAVLAMVLVISASVGTTLSKEAESPRRQLQDEAAGTTPEGV</sequence>
<feature type="transmembrane region" description="Helical" evidence="7">
    <location>
        <begin position="309"/>
        <end position="327"/>
    </location>
</feature>
<reference evidence="9 10" key="1">
    <citation type="submission" date="2017-02" db="EMBL/GenBank/DDBJ databases">
        <authorList>
            <person name="Peterson S.W."/>
        </authorList>
    </citation>
    <scope>NUCLEOTIDE SEQUENCE [LARGE SCALE GENOMIC DNA]</scope>
    <source>
        <strain evidence="9 10">2B3F</strain>
    </source>
</reference>
<dbReference type="AlphaFoldDB" id="A0A1R4JVV6"/>
<feature type="transmembrane region" description="Helical" evidence="7">
    <location>
        <begin position="160"/>
        <end position="180"/>
    </location>
</feature>
<feature type="transmembrane region" description="Helical" evidence="7">
    <location>
        <begin position="109"/>
        <end position="129"/>
    </location>
</feature>
<feature type="transmembrane region" description="Helical" evidence="7">
    <location>
        <begin position="135"/>
        <end position="153"/>
    </location>
</feature>
<comment type="subcellular location">
    <subcellularLocation>
        <location evidence="1">Membrane</location>
        <topology evidence="1">Multi-pass membrane protein</topology>
    </subcellularLocation>
</comment>
<evidence type="ECO:0000256" key="2">
    <source>
        <dbReference type="ARBA" id="ARBA00007362"/>
    </source>
</evidence>
<gene>
    <name evidence="9" type="ORF">FM125_10970</name>
</gene>
<comment type="similarity">
    <text evidence="2">Belongs to the EamA transporter family.</text>
</comment>
<feature type="domain" description="EamA" evidence="8">
    <location>
        <begin position="192"/>
        <end position="325"/>
    </location>
</feature>
<evidence type="ECO:0000256" key="6">
    <source>
        <dbReference type="SAM" id="MobiDB-lite"/>
    </source>
</evidence>
<evidence type="ECO:0000256" key="1">
    <source>
        <dbReference type="ARBA" id="ARBA00004141"/>
    </source>
</evidence>
<dbReference type="InterPro" id="IPR037185">
    <property type="entry name" value="EmrE-like"/>
</dbReference>
<feature type="transmembrane region" description="Helical" evidence="7">
    <location>
        <begin position="283"/>
        <end position="303"/>
    </location>
</feature>
<protein>
    <submittedName>
        <fullName evidence="9">Integral membrane protein</fullName>
    </submittedName>
</protein>
<dbReference type="PANTHER" id="PTHR32322:SF2">
    <property type="entry name" value="EAMA DOMAIN-CONTAINING PROTEIN"/>
    <property type="match status" value="1"/>
</dbReference>
<evidence type="ECO:0000256" key="3">
    <source>
        <dbReference type="ARBA" id="ARBA00022692"/>
    </source>
</evidence>
<feature type="transmembrane region" description="Helical" evidence="7">
    <location>
        <begin position="252"/>
        <end position="271"/>
    </location>
</feature>
<name>A0A1R4JVV6_9MICC</name>
<feature type="region of interest" description="Disordered" evidence="6">
    <location>
        <begin position="1"/>
        <end position="37"/>
    </location>
</feature>
<dbReference type="RefSeq" id="WP_087134641.1">
    <property type="nucleotide sequence ID" value="NZ_FUKP01000068.1"/>
</dbReference>
<feature type="region of interest" description="Disordered" evidence="6">
    <location>
        <begin position="330"/>
        <end position="350"/>
    </location>
</feature>
<feature type="transmembrane region" description="Helical" evidence="7">
    <location>
        <begin position="48"/>
        <end position="73"/>
    </location>
</feature>
<proteinExistence type="inferred from homology"/>
<dbReference type="InterPro" id="IPR050638">
    <property type="entry name" value="AA-Vitamin_Transporters"/>
</dbReference>
<feature type="transmembrane region" description="Helical" evidence="7">
    <location>
        <begin position="192"/>
        <end position="210"/>
    </location>
</feature>
<dbReference type="EMBL" id="FUKP01000068">
    <property type="protein sequence ID" value="SJN36187.1"/>
    <property type="molecule type" value="Genomic_DNA"/>
</dbReference>
<organism evidence="9 10">
    <name type="scientific">Micrococcus lylae</name>
    <dbReference type="NCBI Taxonomy" id="1273"/>
    <lineage>
        <taxon>Bacteria</taxon>
        <taxon>Bacillati</taxon>
        <taxon>Actinomycetota</taxon>
        <taxon>Actinomycetes</taxon>
        <taxon>Micrococcales</taxon>
        <taxon>Micrococcaceae</taxon>
        <taxon>Micrococcus</taxon>
    </lineage>
</organism>
<feature type="transmembrane region" description="Helical" evidence="7">
    <location>
        <begin position="79"/>
        <end position="97"/>
    </location>
</feature>
<keyword evidence="3 7" id="KW-0812">Transmembrane</keyword>
<feature type="compositionally biased region" description="Basic and acidic residues" evidence="6">
    <location>
        <begin position="330"/>
        <end position="339"/>
    </location>
</feature>
<evidence type="ECO:0000313" key="10">
    <source>
        <dbReference type="Proteomes" id="UP000196230"/>
    </source>
</evidence>
<dbReference type="Pfam" id="PF00892">
    <property type="entry name" value="EamA"/>
    <property type="match status" value="1"/>
</dbReference>
<evidence type="ECO:0000256" key="7">
    <source>
        <dbReference type="SAM" id="Phobius"/>
    </source>
</evidence>
<feature type="compositionally biased region" description="Low complexity" evidence="6">
    <location>
        <begin position="16"/>
        <end position="35"/>
    </location>
</feature>
<feature type="transmembrane region" description="Helical" evidence="7">
    <location>
        <begin position="217"/>
        <end position="240"/>
    </location>
</feature>
<evidence type="ECO:0000256" key="5">
    <source>
        <dbReference type="ARBA" id="ARBA00023136"/>
    </source>
</evidence>
<keyword evidence="4 7" id="KW-1133">Transmembrane helix</keyword>
<evidence type="ECO:0000313" key="9">
    <source>
        <dbReference type="EMBL" id="SJN36187.1"/>
    </source>
</evidence>
<evidence type="ECO:0000259" key="8">
    <source>
        <dbReference type="Pfam" id="PF00892"/>
    </source>
</evidence>
<dbReference type="Proteomes" id="UP000196230">
    <property type="component" value="Unassembled WGS sequence"/>
</dbReference>
<accession>A0A1R4JVV6</accession>
<dbReference type="PANTHER" id="PTHR32322">
    <property type="entry name" value="INNER MEMBRANE TRANSPORTER"/>
    <property type="match status" value="1"/>
</dbReference>